<sequence>MVSKKDIAAVVVSTVLSLVVFELFLEHVARIKPIPSGWGWAGSPRRILSKSTGDSEANQFGYRGQPIHYDKDDYVVVLLGDSQVESASEPVEKMPERLLEAELGARMGRKVKAFSLAASGWGQDQQLQALDRYLQSDRADLVLVWSTPGNDFWEDTFVDRSPLVMAGPIKPTYRIEADRLTGPIYPKDFYYGGFALTQLLGELYGKTQHKSLPQVISDAWKTHLPIRPRSPTPACEQYQKLDQQTLLTSEDKFDLTKKYRLETAEDLLESKTHYAPYMLPQNEMDDYQRRLMALLYARIREVASGHGAAMKVFYITKKLPSFEIACIGSEQSGYFAVDRNFDVALSKVVPSDLLINIPVPGGKEINVSDADRHLSTIGNERTMRALAEELTRAR</sequence>
<dbReference type="Proteomes" id="UP001144323">
    <property type="component" value="Unassembled WGS sequence"/>
</dbReference>
<dbReference type="SUPFAM" id="SSF52266">
    <property type="entry name" value="SGNH hydrolase"/>
    <property type="match status" value="1"/>
</dbReference>
<name>A0A9W6LRV7_9HYPH</name>
<reference evidence="2" key="1">
    <citation type="journal article" date="2023" name="Int. J. Syst. Evol. Microbiol.">
        <title>Methylocystis iwaonis sp. nov., a type II methane-oxidizing bacterium from surface soil of a rice paddy field in Japan, and emended description of the genus Methylocystis (ex Whittenbury et al. 1970) Bowman et al. 1993.</title>
        <authorList>
            <person name="Kaise H."/>
            <person name="Sawadogo J.B."/>
            <person name="Alam M.S."/>
            <person name="Ueno C."/>
            <person name="Dianou D."/>
            <person name="Shinjo R."/>
            <person name="Asakawa S."/>
        </authorList>
    </citation>
    <scope>NUCLEOTIDE SEQUENCE</scope>
    <source>
        <strain evidence="2">LMG27198</strain>
    </source>
</reference>
<accession>A0A9W6LRV7</accession>
<dbReference type="AlphaFoldDB" id="A0A9W6LRV7"/>
<gene>
    <name evidence="2" type="ORF">LMG27198_20120</name>
</gene>
<evidence type="ECO:0000313" key="2">
    <source>
        <dbReference type="EMBL" id="GLI93020.1"/>
    </source>
</evidence>
<keyword evidence="1" id="KW-1133">Transmembrane helix</keyword>
<feature type="transmembrane region" description="Helical" evidence="1">
    <location>
        <begin position="7"/>
        <end position="25"/>
    </location>
</feature>
<keyword evidence="3" id="KW-1185">Reference proteome</keyword>
<dbReference type="InterPro" id="IPR036514">
    <property type="entry name" value="SGNH_hydro_sf"/>
</dbReference>
<dbReference type="Gene3D" id="3.40.50.1110">
    <property type="entry name" value="SGNH hydrolase"/>
    <property type="match status" value="1"/>
</dbReference>
<protein>
    <submittedName>
        <fullName evidence="2">Uncharacterized protein</fullName>
    </submittedName>
</protein>
<dbReference type="EMBL" id="BSEC01000001">
    <property type="protein sequence ID" value="GLI93020.1"/>
    <property type="molecule type" value="Genomic_DNA"/>
</dbReference>
<keyword evidence="1" id="KW-0812">Transmembrane</keyword>
<comment type="caution">
    <text evidence="2">The sequence shown here is derived from an EMBL/GenBank/DDBJ whole genome shotgun (WGS) entry which is preliminary data.</text>
</comment>
<evidence type="ECO:0000256" key="1">
    <source>
        <dbReference type="SAM" id="Phobius"/>
    </source>
</evidence>
<organism evidence="2 3">
    <name type="scientific">Methylocystis echinoides</name>
    <dbReference type="NCBI Taxonomy" id="29468"/>
    <lineage>
        <taxon>Bacteria</taxon>
        <taxon>Pseudomonadati</taxon>
        <taxon>Pseudomonadota</taxon>
        <taxon>Alphaproteobacteria</taxon>
        <taxon>Hyphomicrobiales</taxon>
        <taxon>Methylocystaceae</taxon>
        <taxon>Methylocystis</taxon>
    </lineage>
</organism>
<evidence type="ECO:0000313" key="3">
    <source>
        <dbReference type="Proteomes" id="UP001144323"/>
    </source>
</evidence>
<keyword evidence="1" id="KW-0472">Membrane</keyword>
<dbReference type="RefSeq" id="WP_281802589.1">
    <property type="nucleotide sequence ID" value="NZ_BSEC01000001.1"/>
</dbReference>
<proteinExistence type="predicted"/>
<dbReference type="GO" id="GO:0016788">
    <property type="term" value="F:hydrolase activity, acting on ester bonds"/>
    <property type="evidence" value="ECO:0007669"/>
    <property type="project" value="UniProtKB-ARBA"/>
</dbReference>